<organism evidence="1 2">
    <name type="scientific">Actinoalloteichus hoggarensis</name>
    <dbReference type="NCBI Taxonomy" id="1470176"/>
    <lineage>
        <taxon>Bacteria</taxon>
        <taxon>Bacillati</taxon>
        <taxon>Actinomycetota</taxon>
        <taxon>Actinomycetes</taxon>
        <taxon>Pseudonocardiales</taxon>
        <taxon>Pseudonocardiaceae</taxon>
        <taxon>Actinoalloteichus</taxon>
    </lineage>
</organism>
<proteinExistence type="predicted"/>
<evidence type="ECO:0000313" key="2">
    <source>
        <dbReference type="Proteomes" id="UP000204221"/>
    </source>
</evidence>
<gene>
    <name evidence="1" type="ORF">AHOG_22620</name>
</gene>
<dbReference type="AlphaFoldDB" id="A0A221W9Y3"/>
<dbReference type="KEGG" id="ahg:AHOG_22620"/>
<evidence type="ECO:0000313" key="1">
    <source>
        <dbReference type="EMBL" id="ASO22137.1"/>
    </source>
</evidence>
<keyword evidence="2" id="KW-1185">Reference proteome</keyword>
<protein>
    <submittedName>
        <fullName evidence="1">Uncharacterized protein</fullName>
    </submittedName>
</protein>
<name>A0A221W9Y3_9PSEU</name>
<dbReference type="EMBL" id="CP022521">
    <property type="protein sequence ID" value="ASO22137.1"/>
    <property type="molecule type" value="Genomic_DNA"/>
</dbReference>
<dbReference type="Proteomes" id="UP000204221">
    <property type="component" value="Chromosome"/>
</dbReference>
<sequence length="64" mass="7348">MRHTAFRSAMAQEFGRVRAEMLARDHVFSELGGRTVDQALEAGVEPRQVWRSVCEAFDIPSERR</sequence>
<dbReference type="RefSeq" id="WP_093943159.1">
    <property type="nucleotide sequence ID" value="NZ_CP022521.1"/>
</dbReference>
<dbReference type="Pfam" id="PF11248">
    <property type="entry name" value="DUF3046"/>
    <property type="match status" value="1"/>
</dbReference>
<dbReference type="OrthoDB" id="3215033at2"/>
<accession>A0A221W9Y3</accession>
<dbReference type="InterPro" id="IPR021408">
    <property type="entry name" value="DUF3046"/>
</dbReference>
<reference evidence="1 2" key="1">
    <citation type="submission" date="2017-07" db="EMBL/GenBank/DDBJ databases">
        <title>Complete genome sequence of Actinoalloteichus hoggarensis DSM 45943, type strain of Actinoalloteichus hoggarensis.</title>
        <authorList>
            <person name="Ruckert C."/>
            <person name="Nouioui I."/>
            <person name="Willmese J."/>
            <person name="van Wezel G."/>
            <person name="Klenk H.-P."/>
            <person name="Kalinowski J."/>
            <person name="Zotchev S.B."/>
        </authorList>
    </citation>
    <scope>NUCLEOTIDE SEQUENCE [LARGE SCALE GENOMIC DNA]</scope>
    <source>
        <strain evidence="1 2">DSM 45943</strain>
    </source>
</reference>